<gene>
    <name evidence="1" type="ORF">LEP1GSC178_2038</name>
</gene>
<name>A0ABN0HEM7_9LEPT</name>
<dbReference type="Proteomes" id="UP000018720">
    <property type="component" value="Unassembled WGS sequence"/>
</dbReference>
<protein>
    <submittedName>
        <fullName evidence="1">Uncharacterized protein</fullName>
    </submittedName>
</protein>
<keyword evidence="2" id="KW-1185">Reference proteome</keyword>
<dbReference type="EMBL" id="AHOM02000001">
    <property type="protein sequence ID" value="EJZ43947.1"/>
    <property type="molecule type" value="Genomic_DNA"/>
</dbReference>
<evidence type="ECO:0000313" key="1">
    <source>
        <dbReference type="EMBL" id="EJZ43947.1"/>
    </source>
</evidence>
<proteinExistence type="predicted"/>
<accession>A0ABN0HEM7</accession>
<evidence type="ECO:0000313" key="2">
    <source>
        <dbReference type="Proteomes" id="UP000018720"/>
    </source>
</evidence>
<reference evidence="1 2" key="1">
    <citation type="submission" date="2012-08" db="EMBL/GenBank/DDBJ databases">
        <authorList>
            <person name="Harkins D.M."/>
            <person name="Durkin A.S."/>
            <person name="Selengut J.D."/>
            <person name="Sanka R."/>
            <person name="DePew J."/>
            <person name="Purushe J."/>
            <person name="Matthias M.A."/>
            <person name="Vinetz J.M."/>
            <person name="Sutton G.G."/>
            <person name="Nelson W.C."/>
            <person name="Fouts D.E."/>
        </authorList>
    </citation>
    <scope>NUCLEOTIDE SEQUENCE [LARGE SCALE GENOMIC DNA]</scope>
    <source>
        <strain evidence="1 2">MMD4847</strain>
    </source>
</reference>
<sequence>MSLVLLGKPRAKSFRTRGTSPSVGRYLPCRAPSFIAPAVRGRLKPNHPFKIRIFKAGKLSMKIDINNVAPFFQVVVFITNAKKPFPIILSKFDLHISETIKKNGHIIVHKEIDSISENLLVRTYAHKWPPTWMITTPPLSGGETAREHENKLNEIFILYRKNDYIFFHTSSSFIESHLRDTIEKGIVDTRLLDLVKIYSFANNDFLEFRTLGINNIFNAGGTAPEAKTLYGRNAEYSLTSSFDAGFGFSYGLGARREKGKKEIIPFGLSAKKRKLWGTWTKNIDDFCNICDRLSIELKKATKSNKLQILATPLEISKTEQLKLLHCYIDYSIPKKGLLQVKLNSGEYIFNWHSHLSEGSKPKMIISTDDRKENCEIELSRLKNGKWEFNYANSSDKLLFLISEEGADIEKRRGTDAVQYLNKQEDFTLLFANGVAYRDGIYWKDNRFSNIFKKSEISITWSNVDITKEIREPENSHNISITKQVKKYLESLKGNEKPFFLIEDNGANEVGDIVAFTDEKFILTHIKFSTAAIPGLRIEDLHVVCAQALKNLRFFNPTFLLARIERLKKNVFYPQRSLENIEQQLINKINNIQAQKECWIVQPGISKKLLEKDKKNKAHSLLNYVDGICNSNNITFRFFCSP</sequence>
<organism evidence="1 2">
    <name type="scientific">Leptospira licerasiae str. MMD4847</name>
    <dbReference type="NCBI Taxonomy" id="1049971"/>
    <lineage>
        <taxon>Bacteria</taxon>
        <taxon>Pseudomonadati</taxon>
        <taxon>Spirochaetota</taxon>
        <taxon>Spirochaetia</taxon>
        <taxon>Leptospirales</taxon>
        <taxon>Leptospiraceae</taxon>
        <taxon>Leptospira</taxon>
    </lineage>
</organism>
<comment type="caution">
    <text evidence="1">The sequence shown here is derived from an EMBL/GenBank/DDBJ whole genome shotgun (WGS) entry which is preliminary data.</text>
</comment>